<proteinExistence type="predicted"/>
<comment type="caution">
    <text evidence="3">The sequence shown here is derived from an EMBL/GenBank/DDBJ whole genome shotgun (WGS) entry which is preliminary data.</text>
</comment>
<dbReference type="AlphaFoldDB" id="A0A3S3RDT4"/>
<evidence type="ECO:0000313" key="2">
    <source>
        <dbReference type="EMBL" id="RWX52590.1"/>
    </source>
</evidence>
<sequence>LFNRNKEFQSLIILSSSNCSRMGPFNDHNVIKESIKRDFLIPIRNSLGPLGTALQIENFYSFYDLITRNQILVTKYLQLENLKQIFQVLKYFLMDENGRIYNPDPCSTIILNPFNLNWYFLHHNYCEETTTK</sequence>
<protein>
    <submittedName>
        <fullName evidence="3">Uncharacterized protein</fullName>
    </submittedName>
</protein>
<feature type="non-terminal residue" evidence="3">
    <location>
        <position position="132"/>
    </location>
</feature>
<keyword evidence="4" id="KW-1185">Reference proteome</keyword>
<name>A0A3S3RDT4_9GAMM</name>
<evidence type="ECO:0000313" key="4">
    <source>
        <dbReference type="Proteomes" id="UP000287563"/>
    </source>
</evidence>
<dbReference type="PANTHER" id="PTHR34995">
    <property type="entry name" value="DNA-DIRECTED RNA POLYMERASE SUBUNIT BETA"/>
    <property type="match status" value="1"/>
</dbReference>
<dbReference type="InterPro" id="IPR050254">
    <property type="entry name" value="RNA_pol_beta''_euk"/>
</dbReference>
<organism evidence="3 4">
    <name type="scientific">Photobacterium chitinilyticum</name>
    <dbReference type="NCBI Taxonomy" id="2485123"/>
    <lineage>
        <taxon>Bacteria</taxon>
        <taxon>Pseudomonadati</taxon>
        <taxon>Pseudomonadota</taxon>
        <taxon>Gammaproteobacteria</taxon>
        <taxon>Vibrionales</taxon>
        <taxon>Vibrionaceae</taxon>
        <taxon>Photobacterium</taxon>
    </lineage>
</organism>
<evidence type="ECO:0000313" key="3">
    <source>
        <dbReference type="EMBL" id="RWX52591.1"/>
    </source>
</evidence>
<dbReference type="PANTHER" id="PTHR34995:SF1">
    <property type="entry name" value="DNA-DIRECTED RNA POLYMERASE SUBUNIT BETA"/>
    <property type="match status" value="1"/>
</dbReference>
<feature type="non-terminal residue" evidence="3">
    <location>
        <position position="1"/>
    </location>
</feature>
<dbReference type="Proteomes" id="UP000287563">
    <property type="component" value="Unassembled WGS sequence"/>
</dbReference>
<evidence type="ECO:0000256" key="1">
    <source>
        <dbReference type="ARBA" id="ARBA00023163"/>
    </source>
</evidence>
<accession>A0A3S3RDT4</accession>
<reference evidence="3 4" key="1">
    <citation type="submission" date="2018-11" db="EMBL/GenBank/DDBJ databases">
        <title>Photobacterium sp. BEI247 sp. nov., a marine bacterium isolated from Yongle Blue Hole in the South China Sea.</title>
        <authorList>
            <person name="Wang X."/>
        </authorList>
    </citation>
    <scope>NUCLEOTIDE SEQUENCE [LARGE SCALE GENOMIC DNA]</scope>
    <source>
        <strain evidence="3">BEI 247</strain>
        <strain evidence="4">BEI247</strain>
    </source>
</reference>
<dbReference type="EMBL" id="RJLM01000235">
    <property type="protein sequence ID" value="RWX52590.1"/>
    <property type="molecule type" value="Genomic_DNA"/>
</dbReference>
<dbReference type="EMBL" id="RJLM01000233">
    <property type="protein sequence ID" value="RWX52591.1"/>
    <property type="molecule type" value="Genomic_DNA"/>
</dbReference>
<gene>
    <name evidence="3" type="ORF">EDI28_26890</name>
    <name evidence="2" type="ORF">EDI28_26895</name>
</gene>
<keyword evidence="1" id="KW-0804">Transcription</keyword>